<evidence type="ECO:0000259" key="10">
    <source>
        <dbReference type="Pfam" id="PF12359"/>
    </source>
</evidence>
<gene>
    <name evidence="11" type="ORF">UREG_07234</name>
</gene>
<evidence type="ECO:0000259" key="9">
    <source>
        <dbReference type="Pfam" id="PF12340"/>
    </source>
</evidence>
<keyword evidence="5" id="KW-0378">Hydrolase</keyword>
<keyword evidence="3" id="KW-0645">Protease</keyword>
<dbReference type="InParanoid" id="C4JYI3"/>
<evidence type="ECO:0000313" key="12">
    <source>
        <dbReference type="Proteomes" id="UP000002058"/>
    </source>
</evidence>
<dbReference type="OMA" id="MENISDM"/>
<evidence type="ECO:0000256" key="8">
    <source>
        <dbReference type="SAM" id="MobiDB-lite"/>
    </source>
</evidence>
<dbReference type="OrthoDB" id="3182339at2759"/>
<keyword evidence="6" id="KW-0788">Thiol protease</keyword>
<dbReference type="PANTHER" id="PTHR13367">
    <property type="entry name" value="UBIQUITIN THIOESTERASE"/>
    <property type="match status" value="1"/>
</dbReference>
<feature type="compositionally biased region" description="Acidic residues" evidence="8">
    <location>
        <begin position="990"/>
        <end position="1013"/>
    </location>
</feature>
<dbReference type="GeneID" id="8439836"/>
<dbReference type="HOGENOM" id="CLU_007076_1_0_1"/>
<evidence type="ECO:0000256" key="5">
    <source>
        <dbReference type="ARBA" id="ARBA00022801"/>
    </source>
</evidence>
<evidence type="ECO:0000256" key="1">
    <source>
        <dbReference type="ARBA" id="ARBA00000707"/>
    </source>
</evidence>
<feature type="domain" description="DUF3638" evidence="9">
    <location>
        <begin position="1"/>
        <end position="98"/>
    </location>
</feature>
<protein>
    <recommendedName>
        <fullName evidence="2">ubiquitinyl hydrolase 1</fullName>
        <ecNumber evidence="2">3.4.19.12</ecNumber>
    </recommendedName>
</protein>
<dbReference type="PANTHER" id="PTHR13367:SF33">
    <property type="entry name" value="P-LOOP CONTAINING NUCLEOSIDE TRIPHOSPHATE HYDROLASE PROTEIN"/>
    <property type="match status" value="1"/>
</dbReference>
<accession>C4JYI3</accession>
<dbReference type="EMBL" id="CH476619">
    <property type="protein sequence ID" value="EEP82369.1"/>
    <property type="molecule type" value="Genomic_DNA"/>
</dbReference>
<keyword evidence="12" id="KW-1185">Reference proteome</keyword>
<evidence type="ECO:0000256" key="6">
    <source>
        <dbReference type="ARBA" id="ARBA00022807"/>
    </source>
</evidence>
<dbReference type="Pfam" id="PF12359">
    <property type="entry name" value="DUF3645"/>
    <property type="match status" value="1"/>
</dbReference>
<dbReference type="Pfam" id="PF12340">
    <property type="entry name" value="DUF3638"/>
    <property type="match status" value="1"/>
</dbReference>
<evidence type="ECO:0000313" key="11">
    <source>
        <dbReference type="EMBL" id="EEP82369.1"/>
    </source>
</evidence>
<feature type="coiled-coil region" evidence="7">
    <location>
        <begin position="667"/>
        <end position="712"/>
    </location>
</feature>
<evidence type="ECO:0000256" key="2">
    <source>
        <dbReference type="ARBA" id="ARBA00012759"/>
    </source>
</evidence>
<dbReference type="VEuPathDB" id="FungiDB:UREG_07234"/>
<organism evidence="11 12">
    <name type="scientific">Uncinocarpus reesii (strain UAMH 1704)</name>
    <dbReference type="NCBI Taxonomy" id="336963"/>
    <lineage>
        <taxon>Eukaryota</taxon>
        <taxon>Fungi</taxon>
        <taxon>Dikarya</taxon>
        <taxon>Ascomycota</taxon>
        <taxon>Pezizomycotina</taxon>
        <taxon>Eurotiomycetes</taxon>
        <taxon>Eurotiomycetidae</taxon>
        <taxon>Onygenales</taxon>
        <taxon>Onygenaceae</taxon>
        <taxon>Uncinocarpus</taxon>
    </lineage>
</organism>
<comment type="catalytic activity">
    <reaction evidence="1">
        <text>Thiol-dependent hydrolysis of ester, thioester, amide, peptide and isopeptide bonds formed by the C-terminal Gly of ubiquitin (a 76-residue protein attached to proteins as an intracellular targeting signal).</text>
        <dbReference type="EC" id="3.4.19.12"/>
    </reaction>
</comment>
<dbReference type="InterPro" id="IPR022105">
    <property type="entry name" value="DUF3645"/>
</dbReference>
<feature type="region of interest" description="Disordered" evidence="8">
    <location>
        <begin position="973"/>
        <end position="1013"/>
    </location>
</feature>
<dbReference type="STRING" id="336963.C4JYI3"/>
<evidence type="ECO:0000256" key="7">
    <source>
        <dbReference type="SAM" id="Coils"/>
    </source>
</evidence>
<keyword evidence="7" id="KW-0175">Coiled coil</keyword>
<reference evidence="12" key="1">
    <citation type="journal article" date="2009" name="Genome Res.">
        <title>Comparative genomic analyses of the human fungal pathogens Coccidioides and their relatives.</title>
        <authorList>
            <person name="Sharpton T.J."/>
            <person name="Stajich J.E."/>
            <person name="Rounsley S.D."/>
            <person name="Gardner M.J."/>
            <person name="Wortman J.R."/>
            <person name="Jordar V.S."/>
            <person name="Maiti R."/>
            <person name="Kodira C.D."/>
            <person name="Neafsey D.E."/>
            <person name="Zeng Q."/>
            <person name="Hung C.-Y."/>
            <person name="McMahan C."/>
            <person name="Muszewska A."/>
            <person name="Grynberg M."/>
            <person name="Mandel M.A."/>
            <person name="Kellner E.M."/>
            <person name="Barker B.M."/>
            <person name="Galgiani J.N."/>
            <person name="Orbach M.J."/>
            <person name="Kirkland T.N."/>
            <person name="Cole G.T."/>
            <person name="Henn M.R."/>
            <person name="Birren B.W."/>
            <person name="Taylor J.W."/>
        </authorList>
    </citation>
    <scope>NUCLEOTIDE SEQUENCE [LARGE SCALE GENOMIC DNA]</scope>
    <source>
        <strain evidence="12">UAMH 1704</strain>
    </source>
</reference>
<proteinExistence type="predicted"/>
<name>C4JYI3_UNCRE</name>
<dbReference type="RefSeq" id="XP_002582461.1">
    <property type="nucleotide sequence ID" value="XM_002582415.1"/>
</dbReference>
<dbReference type="KEGG" id="ure:UREG_07234"/>
<dbReference type="GO" id="GO:0006508">
    <property type="term" value="P:proteolysis"/>
    <property type="evidence" value="ECO:0007669"/>
    <property type="project" value="UniProtKB-KW"/>
</dbReference>
<sequence>MRASGIILGVPDHILSFKLSGLQRLSDSKLYEARKMVQIQSWMDRTCRDILDECDFTLAVKTQLIYPSGSLLPVDGHPYRWEVIQTVLSFVTHHLRDLARDFPKSIDILERTASGFPVTYFLRKDVEKALVLRIVEDVCHGRVSSLPIEDCMADLGAIRRFISQEVVDHLDTERVSTLFLDLPKARKTLYILRGLLAHGILILCLKKRWNVQYGLHPGRDPIAVPFHAKGVPSEQAEWGHPDVAILLTCLAFYHQGLSLKQLRQSLQTVLRSDDPATEYDRWTQGSSTLPEALRHWNLLNVDDDKQIAEIWTHLRFMVVVINHFLNNFVFPAHAKQFSVKLQTSGWDIPLFSGHIDQSVPSGFKRPGLTTGFSGTNDNRRLLPLTIKQHDLPGLSHTNAEVLTYLLQERNRQYNLAACSEGQRLSEIDLLRRLKSMNIRILIDAGAFILEMDNRTLVKDWLQIDPEAQAAVYFGLDNKPWVQYKTGKAIPLLATPFADNLKNCLVYLDEAHTRGTDLKLPLFARGALTLGLNQTKDHTVQAAMRLRQLGTSQSVTFVAPPEVHQSILDVCKKSPGSFLDSSNVVTWLLDQTCASNKDLQPLYISQGASFCHRTQAAETFTNSLDQPASCKAYVKMIEQPEQQMLEQLYEPREPQVGFSASEFVTLPLNEKLKEIIQELNQRQRLQASHNSVLNSALEEVEQEREVAYEIEEERELQRPHFIKPLSFPGLHQSILKLAKTGYLPRGDGYLKVWTALESTQLGMKHGIKISTILPNLYISSEFLRTVKMRPGERNDSFMRPVNWILWGIQSKLALVIMPEEAEALIPILRAETAPLVHLLTYSAPVTKRMLHFNCLSYYSIPPLPADWTPPPWLAFELGIFSGRLYFDFPEYDFLLNSLGLNSGNTEIADQRNKESRVKQTSSKKFLSFLQEWMAVRRQGQDITHTPMGYVCQGWQLRKDHPFFRDRKILAQKTLTNGQSSSHANSIVHNADEEEDYDSDDYDEQMEPGDIDINEEEYVGEKLEMDLKLEG</sequence>
<dbReference type="GO" id="GO:0004843">
    <property type="term" value="F:cysteine-type deubiquitinase activity"/>
    <property type="evidence" value="ECO:0007669"/>
    <property type="project" value="UniProtKB-EC"/>
</dbReference>
<dbReference type="InterPro" id="IPR051346">
    <property type="entry name" value="OTU_Deubiquitinase"/>
</dbReference>
<keyword evidence="4" id="KW-0833">Ubl conjugation pathway</keyword>
<evidence type="ECO:0000256" key="4">
    <source>
        <dbReference type="ARBA" id="ARBA00022786"/>
    </source>
</evidence>
<dbReference type="eggNOG" id="ENOG502QUFK">
    <property type="taxonomic scope" value="Eukaryota"/>
</dbReference>
<feature type="compositionally biased region" description="Polar residues" evidence="8">
    <location>
        <begin position="973"/>
        <end position="986"/>
    </location>
</feature>
<dbReference type="Proteomes" id="UP000002058">
    <property type="component" value="Unassembled WGS sequence"/>
</dbReference>
<evidence type="ECO:0000256" key="3">
    <source>
        <dbReference type="ARBA" id="ARBA00022670"/>
    </source>
</evidence>
<dbReference type="InterPro" id="IPR022099">
    <property type="entry name" value="DUF3638"/>
</dbReference>
<dbReference type="EC" id="3.4.19.12" evidence="2"/>
<feature type="domain" description="DUF3645" evidence="10">
    <location>
        <begin position="216"/>
        <end position="248"/>
    </location>
</feature>
<dbReference type="AlphaFoldDB" id="C4JYI3"/>